<proteinExistence type="predicted"/>
<organism evidence="1 2">
    <name type="scientific">Bacillus thuringiensis serovar mexicanensis</name>
    <dbReference type="NCBI Taxonomy" id="180868"/>
    <lineage>
        <taxon>Bacteria</taxon>
        <taxon>Bacillati</taxon>
        <taxon>Bacillota</taxon>
        <taxon>Bacilli</taxon>
        <taxon>Bacillales</taxon>
        <taxon>Bacillaceae</taxon>
        <taxon>Bacillus</taxon>
        <taxon>Bacillus cereus group</taxon>
    </lineage>
</organism>
<reference evidence="1 2" key="1">
    <citation type="submission" date="2016-10" db="EMBL/GenBank/DDBJ databases">
        <title>Comparative genomics of Bacillus thuringiensis reveals a path to pathogens against multiple invertebrate hosts.</title>
        <authorList>
            <person name="Zheng J."/>
            <person name="Gao Q."/>
            <person name="Liu H."/>
            <person name="Peng D."/>
            <person name="Ruan L."/>
            <person name="Sun M."/>
        </authorList>
    </citation>
    <scope>NUCLEOTIDE SEQUENCE [LARGE SCALE GENOMIC DNA]</scope>
    <source>
        <strain evidence="1">BGSC 4AC1</strain>
    </source>
</reference>
<accession>A0A242WAJ7</accession>
<protein>
    <recommendedName>
        <fullName evidence="3">HEPN domain-containing protein</fullName>
    </recommendedName>
</protein>
<evidence type="ECO:0000313" key="1">
    <source>
        <dbReference type="EMBL" id="OTW50797.1"/>
    </source>
</evidence>
<dbReference type="EMBL" id="NFCF01000063">
    <property type="protein sequence ID" value="OTW50797.1"/>
    <property type="molecule type" value="Genomic_DNA"/>
</dbReference>
<gene>
    <name evidence="1" type="ORF">BK699_09615</name>
</gene>
<evidence type="ECO:0000313" key="2">
    <source>
        <dbReference type="Proteomes" id="UP000195152"/>
    </source>
</evidence>
<evidence type="ECO:0008006" key="3">
    <source>
        <dbReference type="Google" id="ProtNLM"/>
    </source>
</evidence>
<dbReference type="RefSeq" id="WP_001277271.1">
    <property type="nucleotide sequence ID" value="NZ_NFCF01000063.1"/>
</dbReference>
<name>A0A242WAJ7_BACTU</name>
<comment type="caution">
    <text evidence="1">The sequence shown here is derived from an EMBL/GenBank/DDBJ whole genome shotgun (WGS) entry which is preliminary data.</text>
</comment>
<dbReference type="AlphaFoldDB" id="A0A242WAJ7"/>
<dbReference type="Proteomes" id="UP000195152">
    <property type="component" value="Unassembled WGS sequence"/>
</dbReference>
<sequence>MSAYFEITLITKPYNHLWNDALHARDLARKTTDEWMKGTYVRWSIVTACMALESYSCDALDVNKLSGRSYQNSIDTEIQKIGCNPINWNSGLWKDVLDERRNRNYYTHSNDAQEKLWPDIEEANKAIDTYRDAIKNLYSIVGKQYPDFVDRDSDPSVK</sequence>